<proteinExistence type="predicted"/>
<comment type="caution">
    <text evidence="1">The sequence shown here is derived from an EMBL/GenBank/DDBJ whole genome shotgun (WGS) entry which is preliminary data.</text>
</comment>
<gene>
    <name evidence="1" type="ORF">CARN1_2018</name>
</gene>
<reference evidence="1" key="1">
    <citation type="submission" date="2009-10" db="EMBL/GenBank/DDBJ databases">
        <title>Diversity of trophic interactions inside an arsenic-rich microbial ecosystem.</title>
        <authorList>
            <person name="Bertin P.N."/>
            <person name="Heinrich-Salmeron A."/>
            <person name="Pelletier E."/>
            <person name="Goulhen-Chollet F."/>
            <person name="Arsene-Ploetze F."/>
            <person name="Gallien S."/>
            <person name="Calteau A."/>
            <person name="Vallenet D."/>
            <person name="Casiot C."/>
            <person name="Chane-Woon-Ming B."/>
            <person name="Giloteaux L."/>
            <person name="Barakat M."/>
            <person name="Bonnefoy V."/>
            <person name="Bruneel O."/>
            <person name="Chandler M."/>
            <person name="Cleiss J."/>
            <person name="Duran R."/>
            <person name="Elbaz-Poulichet F."/>
            <person name="Fonknechten N."/>
            <person name="Lauga B."/>
            <person name="Mornico D."/>
            <person name="Ortet P."/>
            <person name="Schaeffer C."/>
            <person name="Siguier P."/>
            <person name="Alexander Thil Smith A."/>
            <person name="Van Dorsselaer A."/>
            <person name="Weissenbach J."/>
            <person name="Medigue C."/>
            <person name="Le Paslier D."/>
        </authorList>
    </citation>
    <scope>NUCLEOTIDE SEQUENCE</scope>
</reference>
<dbReference type="AlphaFoldDB" id="E6PCE7"/>
<evidence type="ECO:0000313" key="1">
    <source>
        <dbReference type="EMBL" id="CBH74131.1"/>
    </source>
</evidence>
<accession>E6PCE7</accession>
<protein>
    <submittedName>
        <fullName evidence="1">Uncharacterized protein</fullName>
    </submittedName>
</protein>
<name>E6PCE7_9ZZZZ</name>
<dbReference type="EMBL" id="CABL01000001">
    <property type="protein sequence ID" value="CBH74131.1"/>
    <property type="molecule type" value="Genomic_DNA"/>
</dbReference>
<organism evidence="1">
    <name type="scientific">mine drainage metagenome</name>
    <dbReference type="NCBI Taxonomy" id="410659"/>
    <lineage>
        <taxon>unclassified sequences</taxon>
        <taxon>metagenomes</taxon>
        <taxon>ecological metagenomes</taxon>
    </lineage>
</organism>
<sequence length="85" mass="10034">MMQPNANPEYESRLRKILADGDWAALREFARKENQISDDIYEKDEHFWSVLMHKIICNRIDQLHLHAASRAWLERNGYSTDLGGF</sequence>